<dbReference type="InterPro" id="IPR051534">
    <property type="entry name" value="CBASS_pafABC_assoc_protein"/>
</dbReference>
<dbReference type="AlphaFoldDB" id="A0A1F4TJX0"/>
<dbReference type="Pfam" id="PF08279">
    <property type="entry name" value="HTH_11"/>
    <property type="match status" value="1"/>
</dbReference>
<proteinExistence type="predicted"/>
<feature type="domain" description="Helix-turn-helix type 11" evidence="1">
    <location>
        <begin position="13"/>
        <end position="53"/>
    </location>
</feature>
<dbReference type="EMBL" id="MEUI01000042">
    <property type="protein sequence ID" value="OGC32897.1"/>
    <property type="molecule type" value="Genomic_DNA"/>
</dbReference>
<feature type="domain" description="WCX" evidence="3">
    <location>
        <begin position="244"/>
        <end position="319"/>
    </location>
</feature>
<reference evidence="4 5" key="1">
    <citation type="journal article" date="2016" name="Nat. Commun.">
        <title>Thousands of microbial genomes shed light on interconnected biogeochemical processes in an aquifer system.</title>
        <authorList>
            <person name="Anantharaman K."/>
            <person name="Brown C.T."/>
            <person name="Hug L.A."/>
            <person name="Sharon I."/>
            <person name="Castelle C.J."/>
            <person name="Probst A.J."/>
            <person name="Thomas B.C."/>
            <person name="Singh A."/>
            <person name="Wilkins M.J."/>
            <person name="Karaoz U."/>
            <person name="Brodie E.L."/>
            <person name="Williams K.H."/>
            <person name="Hubbard S.S."/>
            <person name="Banfield J.F."/>
        </authorList>
    </citation>
    <scope>NUCLEOTIDE SEQUENCE [LARGE SCALE GENOMIC DNA]</scope>
</reference>
<dbReference type="Pfam" id="PF25583">
    <property type="entry name" value="WCX"/>
    <property type="match status" value="1"/>
</dbReference>
<dbReference type="InterPro" id="IPR036390">
    <property type="entry name" value="WH_DNA-bd_sf"/>
</dbReference>
<evidence type="ECO:0000259" key="3">
    <source>
        <dbReference type="Pfam" id="PF25583"/>
    </source>
</evidence>
<dbReference type="PANTHER" id="PTHR34580">
    <property type="match status" value="1"/>
</dbReference>
<gene>
    <name evidence="4" type="ORF">A2462_00680</name>
</gene>
<dbReference type="InterPro" id="IPR057727">
    <property type="entry name" value="WCX_dom"/>
</dbReference>
<dbReference type="Pfam" id="PF13280">
    <property type="entry name" value="WYL"/>
    <property type="match status" value="1"/>
</dbReference>
<dbReference type="InterPro" id="IPR013196">
    <property type="entry name" value="HTH_11"/>
</dbReference>
<accession>A0A1F4TJX0</accession>
<protein>
    <recommendedName>
        <fullName evidence="6">HTH deoR-type domain-containing protein</fullName>
    </recommendedName>
</protein>
<dbReference type="SUPFAM" id="SSF46785">
    <property type="entry name" value="Winged helix' DNA-binding domain"/>
    <property type="match status" value="1"/>
</dbReference>
<dbReference type="PANTHER" id="PTHR34580:SF9">
    <property type="entry name" value="SLL5097 PROTEIN"/>
    <property type="match status" value="1"/>
</dbReference>
<evidence type="ECO:0000259" key="2">
    <source>
        <dbReference type="Pfam" id="PF13280"/>
    </source>
</evidence>
<dbReference type="PROSITE" id="PS52050">
    <property type="entry name" value="WYL"/>
    <property type="match status" value="1"/>
</dbReference>
<evidence type="ECO:0000259" key="1">
    <source>
        <dbReference type="Pfam" id="PF08279"/>
    </source>
</evidence>
<feature type="domain" description="WYL" evidence="2">
    <location>
        <begin position="146"/>
        <end position="214"/>
    </location>
</feature>
<dbReference type="Gene3D" id="1.10.10.10">
    <property type="entry name" value="Winged helix-like DNA-binding domain superfamily/Winged helix DNA-binding domain"/>
    <property type="match status" value="1"/>
</dbReference>
<sequence>MERHTLIRIYQIDELIRSKQYPNCRELAERFEVSERTILRDIEAMKDSLGAAIGFSKEHNGYYYEKQGFCLPSLKLSEGELLAILLGGELIAKYKNTPFEAAIKKAFEKLQALLPETISINLNNRDKFISFDLCQTRELSKPATQAFELLIKAINDKTSVAINYYSIGRNKTQKRIIDPYHLRHTQGAWYLVGYCQLRKEVRTFAVNQIKNIKIMPKTFLIQKSFSAKKFFADSWGFEQGGPMTKVVVKLDKRISRWFIDRKLHPSQKTAENKDGSLTLTFQVAGTEEIKRWILSQGADIMVLEPKRLKKGVRDEARRMTGFR</sequence>
<dbReference type="Proteomes" id="UP000177309">
    <property type="component" value="Unassembled WGS sequence"/>
</dbReference>
<evidence type="ECO:0008006" key="6">
    <source>
        <dbReference type="Google" id="ProtNLM"/>
    </source>
</evidence>
<evidence type="ECO:0000313" key="4">
    <source>
        <dbReference type="EMBL" id="OGC32897.1"/>
    </source>
</evidence>
<name>A0A1F4TJX0_UNCSA</name>
<dbReference type="InterPro" id="IPR036388">
    <property type="entry name" value="WH-like_DNA-bd_sf"/>
</dbReference>
<evidence type="ECO:0000313" key="5">
    <source>
        <dbReference type="Proteomes" id="UP000177309"/>
    </source>
</evidence>
<comment type="caution">
    <text evidence="4">The sequence shown here is derived from an EMBL/GenBank/DDBJ whole genome shotgun (WGS) entry which is preliminary data.</text>
</comment>
<organism evidence="4 5">
    <name type="scientific">candidate division WOR-1 bacterium RIFOXYC2_FULL_41_25</name>
    <dbReference type="NCBI Taxonomy" id="1802586"/>
    <lineage>
        <taxon>Bacteria</taxon>
        <taxon>Bacillati</taxon>
        <taxon>Saganbacteria</taxon>
    </lineage>
</organism>
<dbReference type="InterPro" id="IPR026881">
    <property type="entry name" value="WYL_dom"/>
</dbReference>